<evidence type="ECO:0000256" key="1">
    <source>
        <dbReference type="SAM" id="MobiDB-lite"/>
    </source>
</evidence>
<gene>
    <name evidence="2" type="ORF">SAMN04488564_1316</name>
</gene>
<evidence type="ECO:0000313" key="2">
    <source>
        <dbReference type="EMBL" id="SFR30177.1"/>
    </source>
</evidence>
<dbReference type="Proteomes" id="UP000198583">
    <property type="component" value="Unassembled WGS sequence"/>
</dbReference>
<dbReference type="EMBL" id="FOYL01000031">
    <property type="protein sequence ID" value="SFR30177.1"/>
    <property type="molecule type" value="Genomic_DNA"/>
</dbReference>
<evidence type="ECO:0000313" key="3">
    <source>
        <dbReference type="Proteomes" id="UP000198583"/>
    </source>
</evidence>
<dbReference type="AlphaFoldDB" id="A0A1I6FK46"/>
<protein>
    <submittedName>
        <fullName evidence="2">Uncharacterized protein</fullName>
    </submittedName>
</protein>
<accession>A0A1I6FK46</accession>
<reference evidence="3" key="1">
    <citation type="submission" date="2016-10" db="EMBL/GenBank/DDBJ databases">
        <authorList>
            <person name="Varghese N."/>
            <person name="Submissions S."/>
        </authorList>
    </citation>
    <scope>NUCLEOTIDE SEQUENCE [LARGE SCALE GENOMIC DNA]</scope>
    <source>
        <strain evidence="3">DSM 44232</strain>
    </source>
</reference>
<feature type="region of interest" description="Disordered" evidence="1">
    <location>
        <begin position="1"/>
        <end position="23"/>
    </location>
</feature>
<name>A0A1I6FK46_9PSEU</name>
<dbReference type="RefSeq" id="WP_281251422.1">
    <property type="nucleotide sequence ID" value="NZ_FOYL01000031.1"/>
</dbReference>
<keyword evidence="3" id="KW-1185">Reference proteome</keyword>
<organism evidence="2 3">
    <name type="scientific">Lentzea waywayandensis</name>
    <dbReference type="NCBI Taxonomy" id="84724"/>
    <lineage>
        <taxon>Bacteria</taxon>
        <taxon>Bacillati</taxon>
        <taxon>Actinomycetota</taxon>
        <taxon>Actinomycetes</taxon>
        <taxon>Pseudonocardiales</taxon>
        <taxon>Pseudonocardiaceae</taxon>
        <taxon>Lentzea</taxon>
    </lineage>
</organism>
<sequence length="44" mass="4530">MTPWFADNDSGAAAEPIGDAVHPGQGEKIAAMFGGRVGETEIVE</sequence>
<proteinExistence type="predicted"/>